<keyword evidence="4" id="KW-1185">Reference proteome</keyword>
<dbReference type="PANTHER" id="PTHR33525">
    <property type="match status" value="1"/>
</dbReference>
<dbReference type="RefSeq" id="WP_341400841.1">
    <property type="nucleotide sequence ID" value="NZ_JBBUTI010000019.1"/>
</dbReference>
<proteinExistence type="predicted"/>
<evidence type="ECO:0000313" key="3">
    <source>
        <dbReference type="EMBL" id="MEK8048531.1"/>
    </source>
</evidence>
<evidence type="ECO:0000259" key="2">
    <source>
        <dbReference type="PROSITE" id="PS51833"/>
    </source>
</evidence>
<organism evidence="3 4">
    <name type="scientific">Ideonella margarita</name>
    <dbReference type="NCBI Taxonomy" id="2984191"/>
    <lineage>
        <taxon>Bacteria</taxon>
        <taxon>Pseudomonadati</taxon>
        <taxon>Pseudomonadota</taxon>
        <taxon>Betaproteobacteria</taxon>
        <taxon>Burkholderiales</taxon>
        <taxon>Sphaerotilaceae</taxon>
        <taxon>Ideonella</taxon>
    </lineage>
</organism>
<dbReference type="Gene3D" id="1.10.3210.10">
    <property type="entry name" value="Hypothetical protein af1432"/>
    <property type="match status" value="1"/>
</dbReference>
<feature type="domain" description="HDOD" evidence="2">
    <location>
        <begin position="77"/>
        <end position="275"/>
    </location>
</feature>
<dbReference type="Pfam" id="PF01590">
    <property type="entry name" value="GAF"/>
    <property type="match status" value="1"/>
</dbReference>
<sequence length="601" mass="64667">MSTSHTVFSPPSPQTSEWAAHAAEATERARRGLVREAALAHGDADDAADSDDDLSSQELRDATLALVMDKLARQPDFPSLGEALGGVRRVVRSERSRLQTLSEALLQDVGLANRVLRLANAAHYKSVGGGQITTLTRAIAVMGFTEIGQLAVSSRLIDQIRDKRQSLALREEFLRALLAGVMANELTSDRSQEEDAYLVAVFRNLGRLVACLHLSAEALQVRERVPRTLWPRSQAEEVASRQVLGVAYGPLGQAVAQRWGWPEPMRRALRHGEWALHRPTTRPEQLAVTGALANDLADMLIYCDPLAWDTHCEQLQREAGAASGHDARSMRAAMARARQRLEQLAQWLELPLAQLPAWQGSPDLASAVAASSTPVVSPAAPEPEPRAAKPPAPLPDQTAVEAEAGTPNPAPSAALPPPLPAPMAIRPPAPAVVAAQLSDGVQDVVHALADGTDSGQIQAMIVEILLRSVGARRAVMCLRHGSSGDLIGRYGLGLGAAASHEHFVVPHADPHDLFSLLCARGADTMISDADETAIAARLPRWWRVHARARSLLILPMMMGRQCVGMLYADRPEPGALVVDDTAMKLLRTLRSQAVIAWKQGA</sequence>
<accession>A0ABU9CA46</accession>
<dbReference type="PROSITE" id="PS51833">
    <property type="entry name" value="HDOD"/>
    <property type="match status" value="1"/>
</dbReference>
<comment type="caution">
    <text evidence="3">The sequence shown here is derived from an EMBL/GenBank/DDBJ whole genome shotgun (WGS) entry which is preliminary data.</text>
</comment>
<dbReference type="Proteomes" id="UP001379945">
    <property type="component" value="Unassembled WGS sequence"/>
</dbReference>
<dbReference type="SUPFAM" id="SSF55781">
    <property type="entry name" value="GAF domain-like"/>
    <property type="match status" value="1"/>
</dbReference>
<dbReference type="PANTHER" id="PTHR33525:SF3">
    <property type="entry name" value="RIBONUCLEASE Y"/>
    <property type="match status" value="1"/>
</dbReference>
<reference evidence="3 4" key="1">
    <citation type="submission" date="2024-04" db="EMBL/GenBank/DDBJ databases">
        <title>Novel species of the genus Ideonella isolated from streams.</title>
        <authorList>
            <person name="Lu H."/>
        </authorList>
    </citation>
    <scope>NUCLEOTIDE SEQUENCE [LARGE SCALE GENOMIC DNA]</scope>
    <source>
        <strain evidence="3 4">LYT19W</strain>
    </source>
</reference>
<evidence type="ECO:0000313" key="4">
    <source>
        <dbReference type="Proteomes" id="UP001379945"/>
    </source>
</evidence>
<feature type="region of interest" description="Disordered" evidence="1">
    <location>
        <begin position="1"/>
        <end position="25"/>
    </location>
</feature>
<dbReference type="Pfam" id="PF08668">
    <property type="entry name" value="HDOD"/>
    <property type="match status" value="1"/>
</dbReference>
<feature type="compositionally biased region" description="Pro residues" evidence="1">
    <location>
        <begin position="408"/>
        <end position="422"/>
    </location>
</feature>
<dbReference type="InterPro" id="IPR003018">
    <property type="entry name" value="GAF"/>
</dbReference>
<name>A0ABU9CA46_9BURK</name>
<evidence type="ECO:0000256" key="1">
    <source>
        <dbReference type="SAM" id="MobiDB-lite"/>
    </source>
</evidence>
<dbReference type="InterPro" id="IPR013976">
    <property type="entry name" value="HDOD"/>
</dbReference>
<dbReference type="InterPro" id="IPR052340">
    <property type="entry name" value="RNase_Y/CdgJ"/>
</dbReference>
<dbReference type="SUPFAM" id="SSF109604">
    <property type="entry name" value="HD-domain/PDEase-like"/>
    <property type="match status" value="1"/>
</dbReference>
<dbReference type="InterPro" id="IPR029016">
    <property type="entry name" value="GAF-like_dom_sf"/>
</dbReference>
<dbReference type="EMBL" id="JBBUTI010000019">
    <property type="protein sequence ID" value="MEK8048531.1"/>
    <property type="molecule type" value="Genomic_DNA"/>
</dbReference>
<gene>
    <name evidence="3" type="ORF">AACH00_19430</name>
</gene>
<dbReference type="Gene3D" id="3.30.450.40">
    <property type="match status" value="1"/>
</dbReference>
<feature type="region of interest" description="Disordered" evidence="1">
    <location>
        <begin position="375"/>
        <end position="422"/>
    </location>
</feature>
<protein>
    <submittedName>
        <fullName evidence="3">HDOD domain-containing protein</fullName>
    </submittedName>
</protein>